<organism evidence="2">
    <name type="scientific">Burkholderia pseudomallei 1710a</name>
    <dbReference type="NCBI Taxonomy" id="320371"/>
    <lineage>
        <taxon>Bacteria</taxon>
        <taxon>Pseudomonadati</taxon>
        <taxon>Pseudomonadota</taxon>
        <taxon>Betaproteobacteria</taxon>
        <taxon>Burkholderiales</taxon>
        <taxon>Burkholderiaceae</taxon>
        <taxon>Burkholderia</taxon>
        <taxon>pseudomallei group</taxon>
    </lineage>
</organism>
<name>A0A0E1W8N5_BURPE</name>
<dbReference type="AlphaFoldDB" id="A0A0E1W8N5"/>
<feature type="region of interest" description="Disordered" evidence="1">
    <location>
        <begin position="1"/>
        <end position="46"/>
    </location>
</feature>
<proteinExistence type="predicted"/>
<accession>A0A0E1W8N5</accession>
<dbReference type="EMBL" id="CM000832">
    <property type="protein sequence ID" value="EET09573.1"/>
    <property type="molecule type" value="Genomic_DNA"/>
</dbReference>
<evidence type="ECO:0000256" key="1">
    <source>
        <dbReference type="SAM" id="MobiDB-lite"/>
    </source>
</evidence>
<evidence type="ECO:0000313" key="2">
    <source>
        <dbReference type="EMBL" id="EET09573.1"/>
    </source>
</evidence>
<protein>
    <submittedName>
        <fullName evidence="2">Uncharacterized protein</fullName>
    </submittedName>
</protein>
<dbReference type="HOGENOM" id="CLU_3115526_0_0_4"/>
<sequence>MNVKRGANAPARAHGAQAARPRKAARAGLARPVRRFVTSDRNAACS</sequence>
<feature type="compositionally biased region" description="Low complexity" evidence="1">
    <location>
        <begin position="1"/>
        <end position="19"/>
    </location>
</feature>
<gene>
    <name evidence="2" type="ORF">BURPS1710A_1342</name>
</gene>
<reference evidence="2" key="1">
    <citation type="submission" date="2009-05" db="EMBL/GenBank/DDBJ databases">
        <authorList>
            <person name="Harkins D.M."/>
            <person name="DeShazer D."/>
            <person name="Woods D.E."/>
            <person name="Brinkac L.M."/>
            <person name="Brown K.A."/>
            <person name="Hung G.C."/>
            <person name="Tuanyok A."/>
            <person name="Zhang B."/>
            <person name="Nierman W.C."/>
        </authorList>
    </citation>
    <scope>NUCLEOTIDE SEQUENCE [LARGE SCALE GENOMIC DNA]</scope>
    <source>
        <strain evidence="2">1710a</strain>
    </source>
</reference>
<dbReference type="Proteomes" id="UP000001812">
    <property type="component" value="Chromosome I"/>
</dbReference>